<feature type="region of interest" description="Disordered" evidence="1">
    <location>
        <begin position="89"/>
        <end position="133"/>
    </location>
</feature>
<dbReference type="Proteomes" id="UP001295423">
    <property type="component" value="Unassembled WGS sequence"/>
</dbReference>
<dbReference type="EMBL" id="CAKOGP040000305">
    <property type="protein sequence ID" value="CAJ1933836.1"/>
    <property type="molecule type" value="Genomic_DNA"/>
</dbReference>
<sequence>MKDSITNPPEKDPNSIMTVADQGQGGLEEKTRTNLTTQLSIALTKDNLAITTPKRISKRNPSTTAKDGAMTGCSLFPSEVAQGQVGLTAKARSNSTTPSSIDLTKDNPDPTTTKSQRKQPPPSKTAEDGAVQGRPLVAYNKKLKVSKLHRLYKKAWRKEVFGNQAFITWSSRTAEYSGRAISKCPGWWADVNMDPTSDAQTYDDIAAFILTGLKAYNPSLGGSMPQLRSSMQNLFSLGDLEDAAADKGSWALREYFLCLMTQCPMVVFDLATAQRVITTDEKSPITECLGRRAAELLNVFPISSHFSPQQLIDNVNINYKSDMVAELGQYVHAIGTDSNNSMEPRSIEAIYIEPTKGQRTGHRVLNLNTKKMISRPKVVVLPVTNQVIQRVEAWAAAEGVTSMKFFDTKRDLETFQDGDQIAGVDDTEQGYLEEAFDQDYEPEDEHEHDFN</sequence>
<keyword evidence="3" id="KW-1185">Reference proteome</keyword>
<dbReference type="AlphaFoldDB" id="A0AAD2FI94"/>
<evidence type="ECO:0000313" key="3">
    <source>
        <dbReference type="Proteomes" id="UP001295423"/>
    </source>
</evidence>
<comment type="caution">
    <text evidence="2">The sequence shown here is derived from an EMBL/GenBank/DDBJ whole genome shotgun (WGS) entry which is preliminary data.</text>
</comment>
<feature type="compositionally biased region" description="Basic and acidic residues" evidence="1">
    <location>
        <begin position="1"/>
        <end position="13"/>
    </location>
</feature>
<name>A0AAD2FI94_9STRA</name>
<evidence type="ECO:0000313" key="2">
    <source>
        <dbReference type="EMBL" id="CAJ1933836.1"/>
    </source>
</evidence>
<protein>
    <submittedName>
        <fullName evidence="2">Uncharacterized protein</fullName>
    </submittedName>
</protein>
<feature type="region of interest" description="Disordered" evidence="1">
    <location>
        <begin position="1"/>
        <end position="32"/>
    </location>
</feature>
<gene>
    <name evidence="2" type="ORF">CYCCA115_LOCUS3483</name>
</gene>
<organism evidence="2 3">
    <name type="scientific">Cylindrotheca closterium</name>
    <dbReference type="NCBI Taxonomy" id="2856"/>
    <lineage>
        <taxon>Eukaryota</taxon>
        <taxon>Sar</taxon>
        <taxon>Stramenopiles</taxon>
        <taxon>Ochrophyta</taxon>
        <taxon>Bacillariophyta</taxon>
        <taxon>Bacillariophyceae</taxon>
        <taxon>Bacillariophycidae</taxon>
        <taxon>Bacillariales</taxon>
        <taxon>Bacillariaceae</taxon>
        <taxon>Cylindrotheca</taxon>
    </lineage>
</organism>
<proteinExistence type="predicted"/>
<reference evidence="2" key="1">
    <citation type="submission" date="2023-08" db="EMBL/GenBank/DDBJ databases">
        <authorList>
            <person name="Audoor S."/>
            <person name="Bilcke G."/>
        </authorList>
    </citation>
    <scope>NUCLEOTIDE SEQUENCE</scope>
</reference>
<feature type="non-terminal residue" evidence="2">
    <location>
        <position position="451"/>
    </location>
</feature>
<accession>A0AAD2FI94</accession>
<evidence type="ECO:0000256" key="1">
    <source>
        <dbReference type="SAM" id="MobiDB-lite"/>
    </source>
</evidence>
<feature type="region of interest" description="Disordered" evidence="1">
    <location>
        <begin position="50"/>
        <end position="71"/>
    </location>
</feature>
<feature type="compositionally biased region" description="Polar residues" evidence="1">
    <location>
        <begin position="91"/>
        <end position="102"/>
    </location>
</feature>